<evidence type="ECO:0000313" key="2">
    <source>
        <dbReference type="EMBL" id="EIJ89321.1"/>
    </source>
</evidence>
<dbReference type="EMBL" id="GL870876">
    <property type="protein sequence ID" value="EIJ89321.1"/>
    <property type="molecule type" value="Genomic_DNA"/>
</dbReference>
<keyword evidence="3" id="KW-1185">Reference proteome</keyword>
<gene>
    <name evidence="2" type="ORF">NEQG_00091</name>
</gene>
<proteinExistence type="predicted"/>
<protein>
    <submittedName>
        <fullName evidence="2">Uncharacterized protein</fullName>
    </submittedName>
</protein>
<evidence type="ECO:0000256" key="1">
    <source>
        <dbReference type="SAM" id="Phobius"/>
    </source>
</evidence>
<organism evidence="2 3">
    <name type="scientific">Nematocida parisii (strain ERTm3)</name>
    <name type="common">Nematode killer fungus</name>
    <dbReference type="NCBI Taxonomy" id="935791"/>
    <lineage>
        <taxon>Eukaryota</taxon>
        <taxon>Fungi</taxon>
        <taxon>Fungi incertae sedis</taxon>
        <taxon>Microsporidia</taxon>
        <taxon>Nematocida</taxon>
    </lineage>
</organism>
<accession>I3EJC4</accession>
<sequence>MNKRLERGKAIDSGTVETTVINISSDDPNYMGVSNPRHLYENQQCIKLQNRRPNGNIPLNTRTKELNMQQNKPSKILGFYPAHFYMIMMVFIIVAVVIFVLVKKTDFIMPQSN</sequence>
<keyword evidence="1" id="KW-0812">Transmembrane</keyword>
<dbReference type="HOGENOM" id="CLU_2134166_0_0_1"/>
<evidence type="ECO:0000313" key="3">
    <source>
        <dbReference type="Proteomes" id="UP000002872"/>
    </source>
</evidence>
<dbReference type="VEuPathDB" id="MicrosporidiaDB:NEQG_00091"/>
<reference evidence="2" key="1">
    <citation type="submission" date="2011-01" db="EMBL/GenBank/DDBJ databases">
        <title>The Genome Sequence of Nematocida parisii strain ERTm3.</title>
        <authorList>
            <consortium name="The Broad Institute Genome Sequencing Platform"/>
            <consortium name="The Broad Institute Genome Sequencing Center for Infectious Disease"/>
            <person name="Cuomo C."/>
            <person name="Troemel E."/>
            <person name="Young S.K."/>
            <person name="Zeng Q."/>
            <person name="Gargeya S."/>
            <person name="Fitzgerald M."/>
            <person name="Haas B."/>
            <person name="Abouelleil A."/>
            <person name="Alvarado L."/>
            <person name="Arachchi H.M."/>
            <person name="Berlin A."/>
            <person name="Chapman S.B."/>
            <person name="Gearin G."/>
            <person name="Goldberg J."/>
            <person name="Griggs A."/>
            <person name="Gujja S."/>
            <person name="Hansen M."/>
            <person name="Heiman D."/>
            <person name="Howarth C."/>
            <person name="Larimer J."/>
            <person name="Lui A."/>
            <person name="MacDonald P.J.P."/>
            <person name="McCowen C."/>
            <person name="Montmayeur A."/>
            <person name="Murphy C."/>
            <person name="Neiman D."/>
            <person name="Pearson M."/>
            <person name="Priest M."/>
            <person name="Roberts A."/>
            <person name="Saif S."/>
            <person name="Shea T."/>
            <person name="Sisk P."/>
            <person name="Stolte C."/>
            <person name="Sykes S."/>
            <person name="Wortman J."/>
            <person name="Nusbaum C."/>
            <person name="Birren B."/>
        </authorList>
    </citation>
    <scope>NUCLEOTIDE SEQUENCE</scope>
    <source>
        <strain evidence="2">ERTm3</strain>
    </source>
</reference>
<keyword evidence="1" id="KW-1133">Transmembrane helix</keyword>
<dbReference type="Proteomes" id="UP000002872">
    <property type="component" value="Unassembled WGS sequence"/>
</dbReference>
<feature type="transmembrane region" description="Helical" evidence="1">
    <location>
        <begin position="82"/>
        <end position="102"/>
    </location>
</feature>
<dbReference type="AlphaFoldDB" id="I3EJC4"/>
<dbReference type="InParanoid" id="I3EJC4"/>
<name>I3EJC4_NEMP3</name>
<keyword evidence="1" id="KW-0472">Membrane</keyword>
<dbReference type="OrthoDB" id="10340732at2759"/>